<gene>
    <name evidence="1" type="ORF">HK12_13805</name>
</gene>
<comment type="caution">
    <text evidence="1">The sequence shown here is derived from an EMBL/GenBank/DDBJ whole genome shotgun (WGS) entry which is preliminary data.</text>
</comment>
<proteinExistence type="predicted"/>
<dbReference type="RefSeq" id="WP_086553253.1">
    <property type="nucleotide sequence ID" value="NZ_JOMO01000076.1"/>
</dbReference>
<accession>A0A251ZY15</accession>
<reference evidence="1 2" key="1">
    <citation type="submission" date="2014-06" db="EMBL/GenBank/DDBJ databases">
        <authorList>
            <person name="Ju J."/>
            <person name="Zhang J."/>
        </authorList>
    </citation>
    <scope>NUCLEOTIDE SEQUENCE [LARGE SCALE GENOMIC DNA]</scope>
    <source>
        <strain evidence="1">DmW_045</strain>
    </source>
</reference>
<dbReference type="AlphaFoldDB" id="A0A251ZY15"/>
<dbReference type="Proteomes" id="UP000194639">
    <property type="component" value="Unassembled WGS sequence"/>
</dbReference>
<organism evidence="1 2">
    <name type="scientific">Acetobacter orientalis</name>
    <dbReference type="NCBI Taxonomy" id="146474"/>
    <lineage>
        <taxon>Bacteria</taxon>
        <taxon>Pseudomonadati</taxon>
        <taxon>Pseudomonadota</taxon>
        <taxon>Alphaproteobacteria</taxon>
        <taxon>Acetobacterales</taxon>
        <taxon>Acetobacteraceae</taxon>
        <taxon>Acetobacter</taxon>
    </lineage>
</organism>
<name>A0A251ZY15_9PROT</name>
<evidence type="ECO:0000313" key="2">
    <source>
        <dbReference type="Proteomes" id="UP000194639"/>
    </source>
</evidence>
<evidence type="ECO:0000313" key="1">
    <source>
        <dbReference type="EMBL" id="OUI79554.1"/>
    </source>
</evidence>
<dbReference type="EMBL" id="JOMO01000076">
    <property type="protein sequence ID" value="OUI79554.1"/>
    <property type="molecule type" value="Genomic_DNA"/>
</dbReference>
<sequence>MEIKLDQGVRLDLKDALKLIGKLFVRECRLVMNSHLADMPHNDTGLLARSLRVSIKNDTVKITAGVRYATALFMGSNRHGHKIAGKPLFDYVLDKIQPEIKRIIEQSAVIETGGDGRRSGGE</sequence>
<protein>
    <submittedName>
        <fullName evidence="1">Uncharacterized protein</fullName>
    </submittedName>
</protein>